<evidence type="ECO:0000313" key="3">
    <source>
        <dbReference type="Proteomes" id="UP000234585"/>
    </source>
</evidence>
<sequence>MEIPADQMPDGWTNDPKELEGYFSPNSQEVEFARDHGLGDVSLLLVNTRDTGNLGFIITSGGRYYWGDFMIDYLFEITQPKTFSAILCRLAQGGITALGMKRMKQIPLEGENKDV</sequence>
<name>A0A2I2FA84_ASPCN</name>
<feature type="region of interest" description="Disordered" evidence="1">
    <location>
        <begin position="1"/>
        <end position="20"/>
    </location>
</feature>
<protein>
    <submittedName>
        <fullName evidence="2">Uncharacterized protein</fullName>
    </submittedName>
</protein>
<reference evidence="2 3" key="1">
    <citation type="submission" date="2017-12" db="EMBL/GenBank/DDBJ databases">
        <authorList>
            <consortium name="DOE Joint Genome Institute"/>
            <person name="Haridas S."/>
            <person name="Kjaerbolling I."/>
            <person name="Vesth T.C."/>
            <person name="Frisvad J.C."/>
            <person name="Nybo J.L."/>
            <person name="Theobald S."/>
            <person name="Kuo A."/>
            <person name="Bowyer P."/>
            <person name="Matsuda Y."/>
            <person name="Mondo S."/>
            <person name="Lyhne E.K."/>
            <person name="Kogle M.E."/>
            <person name="Clum A."/>
            <person name="Lipzen A."/>
            <person name="Salamov A."/>
            <person name="Ngan C.Y."/>
            <person name="Daum C."/>
            <person name="Chiniquy J."/>
            <person name="Barry K."/>
            <person name="LaButti K."/>
            <person name="Simmons B.A."/>
            <person name="Magnuson J.K."/>
            <person name="Mortensen U.H."/>
            <person name="Larsen T.O."/>
            <person name="Grigoriev I.V."/>
            <person name="Baker S.E."/>
            <person name="Andersen M.R."/>
            <person name="Nordberg H.P."/>
            <person name="Cantor M.N."/>
            <person name="Hua S.X."/>
        </authorList>
    </citation>
    <scope>NUCLEOTIDE SEQUENCE [LARGE SCALE GENOMIC DNA]</scope>
    <source>
        <strain evidence="2 3">CBS 102.13</strain>
    </source>
</reference>
<organism evidence="2 3">
    <name type="scientific">Aspergillus candidus</name>
    <dbReference type="NCBI Taxonomy" id="41067"/>
    <lineage>
        <taxon>Eukaryota</taxon>
        <taxon>Fungi</taxon>
        <taxon>Dikarya</taxon>
        <taxon>Ascomycota</taxon>
        <taxon>Pezizomycotina</taxon>
        <taxon>Eurotiomycetes</taxon>
        <taxon>Eurotiomycetidae</taxon>
        <taxon>Eurotiales</taxon>
        <taxon>Aspergillaceae</taxon>
        <taxon>Aspergillus</taxon>
        <taxon>Aspergillus subgen. Circumdati</taxon>
    </lineage>
</organism>
<evidence type="ECO:0000256" key="1">
    <source>
        <dbReference type="SAM" id="MobiDB-lite"/>
    </source>
</evidence>
<dbReference type="Proteomes" id="UP000234585">
    <property type="component" value="Unassembled WGS sequence"/>
</dbReference>
<gene>
    <name evidence="2" type="ORF">BDW47DRAFT_106796</name>
</gene>
<dbReference type="AlphaFoldDB" id="A0A2I2FA84"/>
<keyword evidence="3" id="KW-1185">Reference proteome</keyword>
<dbReference type="RefSeq" id="XP_024671548.1">
    <property type="nucleotide sequence ID" value="XM_024812846.1"/>
</dbReference>
<accession>A0A2I2FA84</accession>
<evidence type="ECO:0000313" key="2">
    <source>
        <dbReference type="EMBL" id="PLB37536.1"/>
    </source>
</evidence>
<dbReference type="EMBL" id="KZ559142">
    <property type="protein sequence ID" value="PLB37536.1"/>
    <property type="molecule type" value="Genomic_DNA"/>
</dbReference>
<dbReference type="OrthoDB" id="4486068at2759"/>
<dbReference type="GeneID" id="36520006"/>
<proteinExistence type="predicted"/>